<dbReference type="InterPro" id="IPR042089">
    <property type="entry name" value="Peptidase_M13_dom_2"/>
</dbReference>
<name>A0A131YKE8_RHIAP</name>
<feature type="domain" description="Peptidase M13 N-terminal" evidence="10">
    <location>
        <begin position="66"/>
        <end position="461"/>
    </location>
</feature>
<keyword evidence="4" id="KW-0479">Metal-binding</keyword>
<reference evidence="11" key="1">
    <citation type="journal article" date="2016" name="Ticks Tick Borne Dis.">
        <title>De novo assembly and annotation of the salivary gland transcriptome of Rhipicephalus appendiculatus male and female ticks during blood feeding.</title>
        <authorList>
            <person name="de Castro M.H."/>
            <person name="de Klerk D."/>
            <person name="Pienaar R."/>
            <person name="Latif A.A."/>
            <person name="Rees D.J."/>
            <person name="Mans B.J."/>
        </authorList>
    </citation>
    <scope>NUCLEOTIDE SEQUENCE</scope>
    <source>
        <tissue evidence="11">Salivary glands</tissue>
    </source>
</reference>
<keyword evidence="3" id="KW-0645">Protease</keyword>
<keyword evidence="8" id="KW-0732">Signal</keyword>
<comment type="cofactor">
    <cofactor evidence="1">
        <name>Zn(2+)</name>
        <dbReference type="ChEBI" id="CHEBI:29105"/>
    </cofactor>
</comment>
<evidence type="ECO:0000256" key="4">
    <source>
        <dbReference type="ARBA" id="ARBA00022723"/>
    </source>
</evidence>
<evidence type="ECO:0000256" key="8">
    <source>
        <dbReference type="SAM" id="SignalP"/>
    </source>
</evidence>
<dbReference type="CDD" id="cd08662">
    <property type="entry name" value="M13"/>
    <property type="match status" value="1"/>
</dbReference>
<sequence>MNLLILVSALAWMSLTTTWGIEQYEDMNQHSQVWEGGQGRYNICRSEVCRKRAKMIIDSLDTSVDPCKDFYSFACGGWLKKTKIPKTKSSYGSFNSLNDKLLKTLKGILEGIPYRKGQHQSVTDKAAIAYHACKSVPKVCDRIDVVYDIMNASALGDWPITKTSISDIKNMTNCSDLLLRTGFGPILRYDIGRDSKNLTNFVIQIDQMTFPVVGRNQLIHPNKTENKKIMKAYKRLIEATLGFMTFSISTSEKSKIADELIAFEGQLANLTDPPEKRRDFLTLYHRTTITALQHNFSTFPLLDLLNWEFSKADIMLTEDETVELYATDYYKKLVDFLESTKPELLFNYIGLRIMLLWAPHASRDIRDALFGVKKATSGIQEMPPRWKECTVLVNSAMMEITGYLYVKEKFSPEAKIEVEDLVSRLKEIFKSSLEENHWMDKVTKEKALRKLDQMESKIAYPKWGLNMTFLEELYHYVPQLDPTQAFLKIWHFIAVNNGRKKLEKLREPYNKDLEWIVGAAVVNAFYDPATNEMVYPSGILQGVFYQYGLPRSINFGAIGTVVGHEMTHGFDDTGSQFDANGRLEQWWTNETRAKFDKKALCFKRQYGSVTVKSLNLTLNGNNTVGENIADNGGIRTAFKAYNKLLIEQHREDTRLEGLENVSGKQLFFISNAMVWCNKAREGYLRELIQYDPHTPNRYRINIPMGNMEAFSTVFKCSEKSKMYRQKKDRCMLW</sequence>
<dbReference type="PRINTS" id="PR00786">
    <property type="entry name" value="NEPRILYSIN"/>
</dbReference>
<dbReference type="EMBL" id="GEDV01008778">
    <property type="protein sequence ID" value="JAP79779.1"/>
    <property type="molecule type" value="Transcribed_RNA"/>
</dbReference>
<dbReference type="Pfam" id="PF05649">
    <property type="entry name" value="Peptidase_M13_N"/>
    <property type="match status" value="1"/>
</dbReference>
<dbReference type="AlphaFoldDB" id="A0A131YKE8"/>
<organism evidence="11">
    <name type="scientific">Rhipicephalus appendiculatus</name>
    <name type="common">Brown ear tick</name>
    <dbReference type="NCBI Taxonomy" id="34631"/>
    <lineage>
        <taxon>Eukaryota</taxon>
        <taxon>Metazoa</taxon>
        <taxon>Ecdysozoa</taxon>
        <taxon>Arthropoda</taxon>
        <taxon>Chelicerata</taxon>
        <taxon>Arachnida</taxon>
        <taxon>Acari</taxon>
        <taxon>Parasitiformes</taxon>
        <taxon>Ixodida</taxon>
        <taxon>Ixodoidea</taxon>
        <taxon>Ixodidae</taxon>
        <taxon>Rhipicephalinae</taxon>
        <taxon>Rhipicephalus</taxon>
        <taxon>Rhipicephalus</taxon>
    </lineage>
</organism>
<evidence type="ECO:0000256" key="6">
    <source>
        <dbReference type="ARBA" id="ARBA00022833"/>
    </source>
</evidence>
<comment type="similarity">
    <text evidence="2">Belongs to the peptidase M13 family.</text>
</comment>
<evidence type="ECO:0000256" key="1">
    <source>
        <dbReference type="ARBA" id="ARBA00001947"/>
    </source>
</evidence>
<evidence type="ECO:0000256" key="2">
    <source>
        <dbReference type="ARBA" id="ARBA00007357"/>
    </source>
</evidence>
<keyword evidence="6" id="KW-0862">Zinc</keyword>
<dbReference type="PROSITE" id="PS51885">
    <property type="entry name" value="NEPRILYSIN"/>
    <property type="match status" value="1"/>
</dbReference>
<dbReference type="GO" id="GO:0004222">
    <property type="term" value="F:metalloendopeptidase activity"/>
    <property type="evidence" value="ECO:0007669"/>
    <property type="project" value="InterPro"/>
</dbReference>
<dbReference type="PANTHER" id="PTHR11733">
    <property type="entry name" value="ZINC METALLOPROTEASE FAMILY M13 NEPRILYSIN-RELATED"/>
    <property type="match status" value="1"/>
</dbReference>
<evidence type="ECO:0000256" key="5">
    <source>
        <dbReference type="ARBA" id="ARBA00022801"/>
    </source>
</evidence>
<feature type="domain" description="Peptidase M13 C-terminal" evidence="9">
    <location>
        <begin position="523"/>
        <end position="730"/>
    </location>
</feature>
<dbReference type="Pfam" id="PF01431">
    <property type="entry name" value="Peptidase_M13"/>
    <property type="match status" value="1"/>
</dbReference>
<dbReference type="Gene3D" id="3.40.390.10">
    <property type="entry name" value="Collagenase (Catalytic Domain)"/>
    <property type="match status" value="1"/>
</dbReference>
<dbReference type="InterPro" id="IPR018497">
    <property type="entry name" value="Peptidase_M13_C"/>
</dbReference>
<feature type="signal peptide" evidence="8">
    <location>
        <begin position="1"/>
        <end position="20"/>
    </location>
</feature>
<accession>A0A131YKE8</accession>
<evidence type="ECO:0000259" key="9">
    <source>
        <dbReference type="Pfam" id="PF01431"/>
    </source>
</evidence>
<evidence type="ECO:0000313" key="11">
    <source>
        <dbReference type="EMBL" id="JAP79779.1"/>
    </source>
</evidence>
<evidence type="ECO:0000259" key="10">
    <source>
        <dbReference type="Pfam" id="PF05649"/>
    </source>
</evidence>
<evidence type="ECO:0000256" key="3">
    <source>
        <dbReference type="ARBA" id="ARBA00022670"/>
    </source>
</evidence>
<dbReference type="InterPro" id="IPR008753">
    <property type="entry name" value="Peptidase_M13_N"/>
</dbReference>
<evidence type="ECO:0000256" key="7">
    <source>
        <dbReference type="ARBA" id="ARBA00023049"/>
    </source>
</evidence>
<dbReference type="InterPro" id="IPR024079">
    <property type="entry name" value="MetalloPept_cat_dom_sf"/>
</dbReference>
<dbReference type="GO" id="GO:0046872">
    <property type="term" value="F:metal ion binding"/>
    <property type="evidence" value="ECO:0007669"/>
    <property type="project" value="UniProtKB-KW"/>
</dbReference>
<proteinExistence type="inferred from homology"/>
<dbReference type="GO" id="GO:0005886">
    <property type="term" value="C:plasma membrane"/>
    <property type="evidence" value="ECO:0007669"/>
    <property type="project" value="TreeGrafter"/>
</dbReference>
<dbReference type="Gene3D" id="1.10.1380.10">
    <property type="entry name" value="Neutral endopeptidase , domain2"/>
    <property type="match status" value="1"/>
</dbReference>
<dbReference type="GO" id="GO:0016485">
    <property type="term" value="P:protein processing"/>
    <property type="evidence" value="ECO:0007669"/>
    <property type="project" value="TreeGrafter"/>
</dbReference>
<feature type="chain" id="PRO_5007285378" evidence="8">
    <location>
        <begin position="21"/>
        <end position="733"/>
    </location>
</feature>
<dbReference type="PANTHER" id="PTHR11733:SF237">
    <property type="entry name" value="NEPRILYSIN-LIKE 4"/>
    <property type="match status" value="1"/>
</dbReference>
<keyword evidence="7" id="KW-0482">Metalloprotease</keyword>
<dbReference type="SUPFAM" id="SSF55486">
    <property type="entry name" value="Metalloproteases ('zincins'), catalytic domain"/>
    <property type="match status" value="1"/>
</dbReference>
<keyword evidence="5" id="KW-0378">Hydrolase</keyword>
<protein>
    <submittedName>
        <fullName evidence="11">Gluzincin</fullName>
    </submittedName>
</protein>
<dbReference type="InterPro" id="IPR000718">
    <property type="entry name" value="Peptidase_M13"/>
</dbReference>